<keyword evidence="1" id="KW-0472">Membrane</keyword>
<organism evidence="2 3">
    <name type="scientific">Flagellimonas allohymeniacidonis</name>
    <dbReference type="NCBI Taxonomy" id="2517819"/>
    <lineage>
        <taxon>Bacteria</taxon>
        <taxon>Pseudomonadati</taxon>
        <taxon>Bacteroidota</taxon>
        <taxon>Flavobacteriia</taxon>
        <taxon>Flavobacteriales</taxon>
        <taxon>Flavobacteriaceae</taxon>
        <taxon>Flagellimonas</taxon>
    </lineage>
</organism>
<dbReference type="AlphaFoldDB" id="A0A4Q8QD77"/>
<dbReference type="SUPFAM" id="SSF50998">
    <property type="entry name" value="Quinoprotein alcohol dehydrogenase-like"/>
    <property type="match status" value="1"/>
</dbReference>
<dbReference type="SUPFAM" id="SSF63829">
    <property type="entry name" value="Calcium-dependent phosphotriesterase"/>
    <property type="match status" value="1"/>
</dbReference>
<sequence>MKKTTVHILIYFLLGVSLCTAQNFRYTYFNQPDFPFQKVAQVNQDGLGYIWIASDQGLFRFDGTQFEDFNLTLKSRNIKSILPIHKDTLLFSNDSGIFKLSYQGSSPKISSWVEANEGVNLMGYPEVLFKDSQNRIWVGQLDGSVFCLNESGRLHKRFVLSDQAKTEKISFEEDKFNTVWTLVPNEGLFYFDETKKQFISFGSHSKATHFSVEESDFVVVGDQVHSFSLNSTKQITRSKIIDSGNLEFNWVSKDLAGNCFLGSTDGLYALDEENTVLKKVFGSNDPHRVEELPFSSIDHLFFSHSQLRKGGDIWVSTSQGFGILQSPFFQSVSGLPHDNVLNINTQANAKVLIAMGSLFQLKKNDGAFDFDKKAEPSRVSSISAFNNFIWYGTVDGIIHCYQDNSEKQTIDLTQRGGGIFFMSADHVGDNWFCQAPLDKPILGVAKVTKDGGVVTYGEEKGLRTRILVIREGGRSEIYAAGIGQTSYLFKYNRENDVFEDKSLPFSFEVGSNFEVHDLTIDHQGVVWLATTDGLLKYDTEAISRVHLGPYTRNEIRSVVTTEDGSLWLATDTNGLLFYEKNGEFIQFDERSGTPSKVSTYRNLRIDPENLLWFGTAEGAVYSSKANARPLQTNAPLIKSIEVNEKEIETASNFNVNERSSVKIHLNTIAFPGNEVVYQYKIIDDALSNESLDYVPWSNLVDDTFIRLDGLKKGRYQLYLRGQQLGGHIWSEVKKLTLVVKPVWYATWWGILMLSAFTLLLLWGIARQWERFKTRSLRSLLLKEQTALAKKEKQLAKKDSDLKHQKEALKSTGANIYLLNRLLNSLLKSKSWPEVLTGLKKLVELPTGIDAFEIAQVSGREIKYQGFHRNKSEHIRRKIEFNEKENLPSYVLATNKPLIVDDFKKQAMNHIADVPDSPFSSHLLVPFQLDESPAVFCLYGIEEKRFSQRDLSLIQILTNFLGLMESKSMKNEG</sequence>
<keyword evidence="3" id="KW-1185">Reference proteome</keyword>
<evidence type="ECO:0000313" key="3">
    <source>
        <dbReference type="Proteomes" id="UP000291981"/>
    </source>
</evidence>
<keyword evidence="1" id="KW-0812">Transmembrane</keyword>
<accession>A0A4Q8QD77</accession>
<proteinExistence type="predicted"/>
<gene>
    <name evidence="2" type="ORF">EW142_13350</name>
</gene>
<dbReference type="Gene3D" id="2.60.40.10">
    <property type="entry name" value="Immunoglobulins"/>
    <property type="match status" value="1"/>
</dbReference>
<feature type="transmembrane region" description="Helical" evidence="1">
    <location>
        <begin position="742"/>
        <end position="765"/>
    </location>
</feature>
<keyword evidence="1" id="KW-1133">Transmembrane helix</keyword>
<dbReference type="EMBL" id="SGIU01000002">
    <property type="protein sequence ID" value="TAI47644.1"/>
    <property type="molecule type" value="Genomic_DNA"/>
</dbReference>
<evidence type="ECO:0008006" key="4">
    <source>
        <dbReference type="Google" id="ProtNLM"/>
    </source>
</evidence>
<dbReference type="InterPro" id="IPR013783">
    <property type="entry name" value="Ig-like_fold"/>
</dbReference>
<dbReference type="Gene3D" id="2.130.10.10">
    <property type="entry name" value="YVTN repeat-like/Quinoprotein amine dehydrogenase"/>
    <property type="match status" value="3"/>
</dbReference>
<name>A0A4Q8QD77_9FLAO</name>
<dbReference type="InterPro" id="IPR029016">
    <property type="entry name" value="GAF-like_dom_sf"/>
</dbReference>
<dbReference type="Gene3D" id="3.30.450.40">
    <property type="match status" value="1"/>
</dbReference>
<dbReference type="SUPFAM" id="SSF55781">
    <property type="entry name" value="GAF domain-like"/>
    <property type="match status" value="1"/>
</dbReference>
<reference evidence="2 3" key="1">
    <citation type="submission" date="2019-02" db="EMBL/GenBank/DDBJ databases">
        <title>Draft genome sequence of Muricauda sp. 176CP4-71.</title>
        <authorList>
            <person name="Park J.-S."/>
        </authorList>
    </citation>
    <scope>NUCLEOTIDE SEQUENCE [LARGE SCALE GENOMIC DNA]</scope>
    <source>
        <strain evidence="2 3">176CP4-71</strain>
    </source>
</reference>
<comment type="caution">
    <text evidence="2">The sequence shown here is derived from an EMBL/GenBank/DDBJ whole genome shotgun (WGS) entry which is preliminary data.</text>
</comment>
<dbReference type="InterPro" id="IPR015943">
    <property type="entry name" value="WD40/YVTN_repeat-like_dom_sf"/>
</dbReference>
<dbReference type="RefSeq" id="WP_130614633.1">
    <property type="nucleotide sequence ID" value="NZ_SGIU01000002.1"/>
</dbReference>
<dbReference type="OrthoDB" id="9809670at2"/>
<protein>
    <recommendedName>
        <fullName evidence="4">Ligand-binding sensor domain-containing protein</fullName>
    </recommendedName>
</protein>
<dbReference type="Proteomes" id="UP000291981">
    <property type="component" value="Unassembled WGS sequence"/>
</dbReference>
<dbReference type="InterPro" id="IPR011047">
    <property type="entry name" value="Quinoprotein_ADH-like_sf"/>
</dbReference>
<evidence type="ECO:0000313" key="2">
    <source>
        <dbReference type="EMBL" id="TAI47644.1"/>
    </source>
</evidence>
<evidence type="ECO:0000256" key="1">
    <source>
        <dbReference type="SAM" id="Phobius"/>
    </source>
</evidence>